<feature type="signal peptide" evidence="6">
    <location>
        <begin position="1"/>
        <end position="19"/>
    </location>
</feature>
<dbReference type="Gene3D" id="1.20.1600.10">
    <property type="entry name" value="Outer membrane efflux proteins (OEP)"/>
    <property type="match status" value="2"/>
</dbReference>
<comment type="caution">
    <text evidence="7">The sequence shown here is derived from an EMBL/GenBank/DDBJ whole genome shotgun (WGS) entry which is preliminary data.</text>
</comment>
<dbReference type="SUPFAM" id="SSF56954">
    <property type="entry name" value="Outer membrane efflux proteins (OEP)"/>
    <property type="match status" value="1"/>
</dbReference>
<dbReference type="PANTHER" id="PTHR30026:SF20">
    <property type="entry name" value="OUTER MEMBRANE PROTEIN TOLC"/>
    <property type="match status" value="1"/>
</dbReference>
<organism evidence="7 8">
    <name type="scientific">Deinococcus navajonensis</name>
    <dbReference type="NCBI Taxonomy" id="309884"/>
    <lineage>
        <taxon>Bacteria</taxon>
        <taxon>Thermotogati</taxon>
        <taxon>Deinococcota</taxon>
        <taxon>Deinococci</taxon>
        <taxon>Deinococcales</taxon>
        <taxon>Deinococcaceae</taxon>
        <taxon>Deinococcus</taxon>
    </lineage>
</organism>
<reference evidence="8" key="1">
    <citation type="journal article" date="2019" name="Int. J. Syst. Evol. Microbiol.">
        <title>The Global Catalogue of Microorganisms (GCM) 10K type strain sequencing project: providing services to taxonomists for standard genome sequencing and annotation.</title>
        <authorList>
            <consortium name="The Broad Institute Genomics Platform"/>
            <consortium name="The Broad Institute Genome Sequencing Center for Infectious Disease"/>
            <person name="Wu L."/>
            <person name="Ma J."/>
        </authorList>
    </citation>
    <scope>NUCLEOTIDE SEQUENCE [LARGE SCALE GENOMIC DNA]</scope>
    <source>
        <strain evidence="8">CCUG 56029</strain>
    </source>
</reference>
<evidence type="ECO:0000313" key="8">
    <source>
        <dbReference type="Proteomes" id="UP001595998"/>
    </source>
</evidence>
<accession>A0ABV8XK56</accession>
<sequence>MNRALTVLTLTLGCPLLSAQGQTAGALMAQAAQPAPQSRLTLPAAVARAQAAGADVSSARATLQKAQAALRAARADPTSLITTLTQAEQDVAGQAAALEAAKLGSVQAVVASYLTASETAARIGLNAAQVALGERNLVIARARLASRVATALDVSRAQNSLNSERQELADARAQLPVQLASLARVSGLPPGTPVALTAPPAPPHLGPGLVTLQSGLERRLPALVRAAGGAAFARLQVRLASNDDTPARTLQDAQVALANAQRSLDDAQAASATGVRDAYRAVQDAQARVPLAREQAANAQTALAQAQARFKAGTAAAVEVQQAQVQAQQAALGVTQAQHGVWRALAALSVASGLDVTGLVK</sequence>
<evidence type="ECO:0000256" key="5">
    <source>
        <dbReference type="ARBA" id="ARBA00023237"/>
    </source>
</evidence>
<keyword evidence="6" id="KW-0732">Signal</keyword>
<keyword evidence="4" id="KW-0472">Membrane</keyword>
<evidence type="ECO:0000256" key="1">
    <source>
        <dbReference type="ARBA" id="ARBA00004442"/>
    </source>
</evidence>
<evidence type="ECO:0000256" key="3">
    <source>
        <dbReference type="ARBA" id="ARBA00022692"/>
    </source>
</evidence>
<evidence type="ECO:0000256" key="4">
    <source>
        <dbReference type="ARBA" id="ARBA00023136"/>
    </source>
</evidence>
<feature type="chain" id="PRO_5046831419" evidence="6">
    <location>
        <begin position="20"/>
        <end position="361"/>
    </location>
</feature>
<evidence type="ECO:0000256" key="2">
    <source>
        <dbReference type="ARBA" id="ARBA00022452"/>
    </source>
</evidence>
<proteinExistence type="predicted"/>
<name>A0ABV8XK56_9DEIO</name>
<evidence type="ECO:0000256" key="6">
    <source>
        <dbReference type="SAM" id="SignalP"/>
    </source>
</evidence>
<gene>
    <name evidence="7" type="ORF">ACFOZ9_03015</name>
</gene>
<dbReference type="InterPro" id="IPR051906">
    <property type="entry name" value="TolC-like"/>
</dbReference>
<comment type="subcellular location">
    <subcellularLocation>
        <location evidence="1">Cell outer membrane</location>
    </subcellularLocation>
</comment>
<keyword evidence="8" id="KW-1185">Reference proteome</keyword>
<keyword evidence="2" id="KW-1134">Transmembrane beta strand</keyword>
<dbReference type="RefSeq" id="WP_380036269.1">
    <property type="nucleotide sequence ID" value="NZ_JBHSEH010000004.1"/>
</dbReference>
<keyword evidence="3" id="KW-0812">Transmembrane</keyword>
<protein>
    <submittedName>
        <fullName evidence="7">TolC family protein</fullName>
    </submittedName>
</protein>
<dbReference type="Proteomes" id="UP001595998">
    <property type="component" value="Unassembled WGS sequence"/>
</dbReference>
<dbReference type="EMBL" id="JBHSEH010000004">
    <property type="protein sequence ID" value="MFC4425168.1"/>
    <property type="molecule type" value="Genomic_DNA"/>
</dbReference>
<evidence type="ECO:0000313" key="7">
    <source>
        <dbReference type="EMBL" id="MFC4425168.1"/>
    </source>
</evidence>
<keyword evidence="5" id="KW-0998">Cell outer membrane</keyword>
<dbReference type="PANTHER" id="PTHR30026">
    <property type="entry name" value="OUTER MEMBRANE PROTEIN TOLC"/>
    <property type="match status" value="1"/>
</dbReference>